<evidence type="ECO:0000256" key="6">
    <source>
        <dbReference type="ARBA" id="ARBA00058362"/>
    </source>
</evidence>
<evidence type="ECO:0000313" key="12">
    <source>
        <dbReference type="Proteomes" id="UP001143328"/>
    </source>
</evidence>
<keyword evidence="3" id="KW-0805">Transcription regulation</keyword>
<dbReference type="AlphaFoldDB" id="A0A9W6NGQ7"/>
<dbReference type="GO" id="GO:0003677">
    <property type="term" value="F:DNA binding"/>
    <property type="evidence" value="ECO:0007669"/>
    <property type="project" value="UniProtKB-UniRule"/>
</dbReference>
<dbReference type="SUPFAM" id="SSF46785">
    <property type="entry name" value="Winged helix' DNA-binding domain"/>
    <property type="match status" value="1"/>
</dbReference>
<evidence type="ECO:0000259" key="10">
    <source>
        <dbReference type="PROSITE" id="PS50949"/>
    </source>
</evidence>
<evidence type="ECO:0000256" key="2">
    <source>
        <dbReference type="ARBA" id="ARBA00022808"/>
    </source>
</evidence>
<comment type="pathway">
    <text evidence="7">Amino-acid degradation; L-histidine degradation into L-glutamate [regulation].</text>
</comment>
<evidence type="ECO:0000256" key="9">
    <source>
        <dbReference type="NCBIfam" id="TIGR02018"/>
    </source>
</evidence>
<keyword evidence="5" id="KW-0804">Transcription</keyword>
<reference evidence="11" key="2">
    <citation type="submission" date="2023-01" db="EMBL/GenBank/DDBJ databases">
        <authorList>
            <person name="Sun Q."/>
            <person name="Evtushenko L."/>
        </authorList>
    </citation>
    <scope>NUCLEOTIDE SEQUENCE</scope>
    <source>
        <strain evidence="11">VKM B-2935</strain>
    </source>
</reference>
<evidence type="ECO:0000256" key="4">
    <source>
        <dbReference type="ARBA" id="ARBA00023125"/>
    </source>
</evidence>
<dbReference type="InterPro" id="IPR036388">
    <property type="entry name" value="WH-like_DNA-bd_sf"/>
</dbReference>
<dbReference type="Pfam" id="PF00392">
    <property type="entry name" value="GntR"/>
    <property type="match status" value="1"/>
</dbReference>
<protein>
    <recommendedName>
        <fullName evidence="8 9">Histidine utilization repressor</fullName>
    </recommendedName>
</protein>
<keyword evidence="2" id="KW-0369">Histidine metabolism</keyword>
<dbReference type="SMART" id="SM00345">
    <property type="entry name" value="HTH_GNTR"/>
    <property type="match status" value="1"/>
</dbReference>
<comment type="caution">
    <text evidence="11">The sequence shown here is derived from an EMBL/GenBank/DDBJ whole genome shotgun (WGS) entry which is preliminary data.</text>
</comment>
<dbReference type="InterPro" id="IPR000524">
    <property type="entry name" value="Tscrpt_reg_HTH_GntR"/>
</dbReference>
<dbReference type="SMART" id="SM00866">
    <property type="entry name" value="UTRA"/>
    <property type="match status" value="1"/>
</dbReference>
<dbReference type="InterPro" id="IPR028978">
    <property type="entry name" value="Chorismate_lyase_/UTRA_dom_sf"/>
</dbReference>
<comment type="function">
    <text evidence="6">Repressor which binds to the hutP region in the histidine utilization (hut) operon. It blocks the expression of all the hut genes in the absence of inducer.</text>
</comment>
<dbReference type="Pfam" id="PF07702">
    <property type="entry name" value="UTRA"/>
    <property type="match status" value="1"/>
</dbReference>
<evidence type="ECO:0000256" key="7">
    <source>
        <dbReference type="ARBA" id="ARBA00060686"/>
    </source>
</evidence>
<dbReference type="FunFam" id="1.10.10.10:FF:000079">
    <property type="entry name" value="GntR family transcriptional regulator"/>
    <property type="match status" value="1"/>
</dbReference>
<gene>
    <name evidence="11" type="primary">hutC</name>
    <name evidence="11" type="ORF">GCM10017655_31320</name>
</gene>
<dbReference type="PANTHER" id="PTHR44846:SF16">
    <property type="entry name" value="TRANSCRIPTIONAL REGULATOR PHNF-RELATED"/>
    <property type="match status" value="1"/>
</dbReference>
<name>A0A9W6NGQ7_9PSED</name>
<dbReference type="InterPro" id="IPR036390">
    <property type="entry name" value="WH_DNA-bd_sf"/>
</dbReference>
<organism evidence="11 12">
    <name type="scientific">Pseudomonas turukhanskensis</name>
    <dbReference type="NCBI Taxonomy" id="1806536"/>
    <lineage>
        <taxon>Bacteria</taxon>
        <taxon>Pseudomonadati</taxon>
        <taxon>Pseudomonadota</taxon>
        <taxon>Gammaproteobacteria</taxon>
        <taxon>Pseudomonadales</taxon>
        <taxon>Pseudomonadaceae</taxon>
        <taxon>Pseudomonas</taxon>
    </lineage>
</organism>
<dbReference type="GO" id="GO:0003700">
    <property type="term" value="F:DNA-binding transcription factor activity"/>
    <property type="evidence" value="ECO:0007669"/>
    <property type="project" value="UniProtKB-UniRule"/>
</dbReference>
<dbReference type="PROSITE" id="PS50949">
    <property type="entry name" value="HTH_GNTR"/>
    <property type="match status" value="1"/>
</dbReference>
<dbReference type="PANTHER" id="PTHR44846">
    <property type="entry name" value="MANNOSYL-D-GLYCERATE TRANSPORT/METABOLISM SYSTEM REPRESSOR MNGR-RELATED"/>
    <property type="match status" value="1"/>
</dbReference>
<reference evidence="11" key="1">
    <citation type="journal article" date="2014" name="Int. J. Syst. Evol. Microbiol.">
        <title>Complete genome sequence of Corynebacterium casei LMG S-19264T (=DSM 44701T), isolated from a smear-ripened cheese.</title>
        <authorList>
            <consortium name="US DOE Joint Genome Institute (JGI-PGF)"/>
            <person name="Walter F."/>
            <person name="Albersmeier A."/>
            <person name="Kalinowski J."/>
            <person name="Ruckert C."/>
        </authorList>
    </citation>
    <scope>NUCLEOTIDE SEQUENCE</scope>
    <source>
        <strain evidence="11">VKM B-2935</strain>
    </source>
</reference>
<dbReference type="Gene3D" id="3.40.1410.10">
    <property type="entry name" value="Chorismate lyase-like"/>
    <property type="match status" value="1"/>
</dbReference>
<dbReference type="InterPro" id="IPR011663">
    <property type="entry name" value="UTRA"/>
</dbReference>
<feature type="domain" description="HTH gntR-type" evidence="10">
    <location>
        <begin position="20"/>
        <end position="88"/>
    </location>
</feature>
<evidence type="ECO:0000256" key="1">
    <source>
        <dbReference type="ARBA" id="ARBA00022491"/>
    </source>
</evidence>
<dbReference type="Proteomes" id="UP001143328">
    <property type="component" value="Unassembled WGS sequence"/>
</dbReference>
<evidence type="ECO:0000256" key="3">
    <source>
        <dbReference type="ARBA" id="ARBA00023015"/>
    </source>
</evidence>
<keyword evidence="4" id="KW-0238">DNA-binding</keyword>
<dbReference type="InterPro" id="IPR050679">
    <property type="entry name" value="Bact_HTH_transcr_reg"/>
</dbReference>
<evidence type="ECO:0000313" key="11">
    <source>
        <dbReference type="EMBL" id="GLK90070.1"/>
    </source>
</evidence>
<keyword evidence="12" id="KW-1185">Reference proteome</keyword>
<dbReference type="GO" id="GO:0006547">
    <property type="term" value="P:L-histidine metabolic process"/>
    <property type="evidence" value="ECO:0007669"/>
    <property type="project" value="UniProtKB-UniRule"/>
</dbReference>
<evidence type="ECO:0000256" key="8">
    <source>
        <dbReference type="ARBA" id="ARBA00071620"/>
    </source>
</evidence>
<dbReference type="NCBIfam" id="TIGR02018">
    <property type="entry name" value="his_ut_repres"/>
    <property type="match status" value="1"/>
</dbReference>
<dbReference type="PRINTS" id="PR00035">
    <property type="entry name" value="HTHGNTR"/>
</dbReference>
<dbReference type="EMBL" id="BSFN01000008">
    <property type="protein sequence ID" value="GLK90070.1"/>
    <property type="molecule type" value="Genomic_DNA"/>
</dbReference>
<dbReference type="CDD" id="cd07377">
    <property type="entry name" value="WHTH_GntR"/>
    <property type="match status" value="1"/>
</dbReference>
<dbReference type="GO" id="GO:0045892">
    <property type="term" value="P:negative regulation of DNA-templated transcription"/>
    <property type="evidence" value="ECO:0007669"/>
    <property type="project" value="UniProtKB-UniRule"/>
</dbReference>
<keyword evidence="1" id="KW-0678">Repressor</keyword>
<proteinExistence type="predicted"/>
<sequence length="250" mass="27901">MTAPQSEMATLAAQLGDEPAPLYARVKQMISAQIHTGAWPPHHRVPSESELVAQLGFSRMTINRALRELTADGLLVRMQGVGTFVAEPKGQSALFEVHNIADEIAARGHRHHCVVVRLVEEKAGAERAVLLDVREGERVFHSVIVHYENDVPVQIEDRYVNASVAPDYLKQDFTVATPYAYLMQIAPMSEGEHVVEAILAEPAECKLLQIERGEPCLLIRRRTWSGRRTVTVARLLYPGSRHRLEGRFAS</sequence>
<evidence type="ECO:0000256" key="5">
    <source>
        <dbReference type="ARBA" id="ARBA00023163"/>
    </source>
</evidence>
<dbReference type="SUPFAM" id="SSF64288">
    <property type="entry name" value="Chorismate lyase-like"/>
    <property type="match status" value="1"/>
</dbReference>
<dbReference type="InterPro" id="IPR010248">
    <property type="entry name" value="His_ut_repres"/>
</dbReference>
<accession>A0A9W6NGQ7</accession>
<dbReference type="Gene3D" id="1.10.10.10">
    <property type="entry name" value="Winged helix-like DNA-binding domain superfamily/Winged helix DNA-binding domain"/>
    <property type="match status" value="1"/>
</dbReference>
<dbReference type="FunFam" id="3.40.1410.10:FF:000004">
    <property type="entry name" value="Histidine utilization repressor"/>
    <property type="match status" value="1"/>
</dbReference>